<evidence type="ECO:0000313" key="3">
    <source>
        <dbReference type="Proteomes" id="UP001176940"/>
    </source>
</evidence>
<feature type="compositionally biased region" description="Acidic residues" evidence="1">
    <location>
        <begin position="300"/>
        <end position="323"/>
    </location>
</feature>
<dbReference type="Pfam" id="PF15364">
    <property type="entry name" value="PAXIP1_C"/>
    <property type="match status" value="1"/>
</dbReference>
<protein>
    <submittedName>
        <fullName evidence="2">Uncharacterized protein</fullName>
    </submittedName>
</protein>
<dbReference type="EMBL" id="CAUEEQ010057956">
    <property type="protein sequence ID" value="CAJ0963644.1"/>
    <property type="molecule type" value="Genomic_DNA"/>
</dbReference>
<dbReference type="Proteomes" id="UP001176940">
    <property type="component" value="Unassembled WGS sequence"/>
</dbReference>
<dbReference type="PANTHER" id="PTHR28467:SF1">
    <property type="entry name" value="PAXIP1-ASSOCIATED GLUTAMATE-RICH PROTEIN 1"/>
    <property type="match status" value="1"/>
</dbReference>
<dbReference type="PANTHER" id="PTHR28467">
    <property type="entry name" value="PAXIP1-ASSOCIATED GLUTAMATE-RICH PROTEIN 1"/>
    <property type="match status" value="1"/>
</dbReference>
<dbReference type="InterPro" id="IPR028213">
    <property type="entry name" value="PA1"/>
</dbReference>
<dbReference type="Gene3D" id="1.10.287.3160">
    <property type="match status" value="1"/>
</dbReference>
<keyword evidence="3" id="KW-1185">Reference proteome</keyword>
<organism evidence="2 3">
    <name type="scientific">Ranitomeya imitator</name>
    <name type="common">mimic poison frog</name>
    <dbReference type="NCBI Taxonomy" id="111125"/>
    <lineage>
        <taxon>Eukaryota</taxon>
        <taxon>Metazoa</taxon>
        <taxon>Chordata</taxon>
        <taxon>Craniata</taxon>
        <taxon>Vertebrata</taxon>
        <taxon>Euteleostomi</taxon>
        <taxon>Amphibia</taxon>
        <taxon>Batrachia</taxon>
        <taxon>Anura</taxon>
        <taxon>Neobatrachia</taxon>
        <taxon>Hyloidea</taxon>
        <taxon>Dendrobatidae</taxon>
        <taxon>Dendrobatinae</taxon>
        <taxon>Ranitomeya</taxon>
    </lineage>
</organism>
<feature type="compositionally biased region" description="Acidic residues" evidence="1">
    <location>
        <begin position="284"/>
        <end position="293"/>
    </location>
</feature>
<comment type="caution">
    <text evidence="2">The sequence shown here is derived from an EMBL/GenBank/DDBJ whole genome shotgun (WGS) entry which is preliminary data.</text>
</comment>
<sequence>MGVSESKEPQTPQEIMFAGLSQRKGHVFPINQAIKDLVKKEWGKGQKGFVPIPCKRRYPFDDEDLSTWTKIPKVDAAVASTSRRFSLPVEDAGSLTDPMDRKSDALLKKSWEACVTAFKPAIAATCTGRSMLVWLDQLEQNIKNGLSGSHTRVFSDNTTAVAYLNHQGDPKYPRISPQLSDVSCTGASCQSKYGRRSLIAPAPQCWAPDVTSCAPVGVNRDRTRWRPPPVCDPRGYRWSPMEEASGEAEEKVTSGMESLAVKEEEEDEEEEAREGEEGQKEDEGEKVEEEDGDEQRRQEEDDDEEEDEDWCIPCSDDDLDETDGWMPAPEEIKRLYELIASEKTLPLQVDLLLRRPPTPEPDTLDEESDQEQEEEEEEDETPSIPTEFDFNDEPITPKNSLIDRRRTPGSSTRSQKREARMDKVLSDMKRHKKIEVYSPQKLGLPPQFCVLVTCK</sequence>
<feature type="region of interest" description="Disordered" evidence="1">
    <location>
        <begin position="221"/>
        <end position="326"/>
    </location>
</feature>
<feature type="compositionally biased region" description="Acidic residues" evidence="1">
    <location>
        <begin position="362"/>
        <end position="381"/>
    </location>
</feature>
<name>A0ABN9MI33_9NEOB</name>
<gene>
    <name evidence="2" type="ORF">RIMI_LOCUS18743214</name>
</gene>
<proteinExistence type="predicted"/>
<feature type="compositionally biased region" description="Basic and acidic residues" evidence="1">
    <location>
        <begin position="415"/>
        <end position="425"/>
    </location>
</feature>
<reference evidence="2" key="1">
    <citation type="submission" date="2023-07" db="EMBL/GenBank/DDBJ databases">
        <authorList>
            <person name="Stuckert A."/>
        </authorList>
    </citation>
    <scope>NUCLEOTIDE SEQUENCE</scope>
</reference>
<feature type="region of interest" description="Disordered" evidence="1">
    <location>
        <begin position="350"/>
        <end position="425"/>
    </location>
</feature>
<feature type="compositionally biased region" description="Acidic residues" evidence="1">
    <location>
        <begin position="263"/>
        <end position="274"/>
    </location>
</feature>
<evidence type="ECO:0000256" key="1">
    <source>
        <dbReference type="SAM" id="MobiDB-lite"/>
    </source>
</evidence>
<evidence type="ECO:0000313" key="2">
    <source>
        <dbReference type="EMBL" id="CAJ0963644.1"/>
    </source>
</evidence>
<accession>A0ABN9MI33</accession>